<proteinExistence type="predicted"/>
<evidence type="ECO:0000313" key="1">
    <source>
        <dbReference type="EMBL" id="AYG78308.1"/>
    </source>
</evidence>
<dbReference type="Proteomes" id="UP000271554">
    <property type="component" value="Chromosome"/>
</dbReference>
<dbReference type="EMBL" id="CP032698">
    <property type="protein sequence ID" value="AYG78308.1"/>
    <property type="molecule type" value="Genomic_DNA"/>
</dbReference>
<keyword evidence="2" id="KW-1185">Reference proteome</keyword>
<gene>
    <name evidence="1" type="ORF">DWB77_00415</name>
</gene>
<protein>
    <submittedName>
        <fullName evidence="1">Uncharacterized protein</fullName>
    </submittedName>
</protein>
<name>A0A387HCE5_9ACTN</name>
<evidence type="ECO:0000313" key="2">
    <source>
        <dbReference type="Proteomes" id="UP000271554"/>
    </source>
</evidence>
<organism evidence="1 2">
    <name type="scientific">Streptomyces hundungensis</name>
    <dbReference type="NCBI Taxonomy" id="1077946"/>
    <lineage>
        <taxon>Bacteria</taxon>
        <taxon>Bacillati</taxon>
        <taxon>Actinomycetota</taxon>
        <taxon>Actinomycetes</taxon>
        <taxon>Kitasatosporales</taxon>
        <taxon>Streptomycetaceae</taxon>
        <taxon>Streptomyces</taxon>
    </lineage>
</organism>
<sequence length="94" mass="9868">MPEVLSWGITLVSGQTLGSWPALLPNYVAAGTGSWRNRPQGYLTARALPGVEMAETELGIEPCVRVQNSAAPLNVAGTGGLLPMAYGFLGINNR</sequence>
<dbReference type="KEGG" id="shun:DWB77_00415"/>
<reference evidence="1 2" key="1">
    <citation type="submission" date="2018-10" db="EMBL/GenBank/DDBJ databases">
        <title>Relationship between Morphology and Antimicrobial Activity in Streptomyces.</title>
        <authorList>
            <person name="Kang H.J."/>
            <person name="Kim S.B."/>
        </authorList>
    </citation>
    <scope>NUCLEOTIDE SEQUENCE [LARGE SCALE GENOMIC DNA]</scope>
    <source>
        <strain evidence="1 2">BH38</strain>
    </source>
</reference>
<dbReference type="AlphaFoldDB" id="A0A387HCE5"/>
<accession>A0A387HCE5</accession>